<sequence length="114" mass="12325">MASVMIGGAAAAGVLVGGGAAHADVSPGNYRYCNTEFQGFHVPVPWCSDMTVRNHRLGVTPSFRGYPITTVGKYEYVNMGQGNGLKMYKTRNGYAGSQYQGNKVIAKFVLTRKR</sequence>
<gene>
    <name evidence="2" type="ORF">ABW18_16950</name>
</gene>
<proteinExistence type="predicted"/>
<accession>A0ABR5I999</accession>
<evidence type="ECO:0000256" key="1">
    <source>
        <dbReference type="SAM" id="SignalP"/>
    </source>
</evidence>
<name>A0ABR5I999_9ACTN</name>
<organism evidence="2 3">
    <name type="scientific">Gordonia jacobaea</name>
    <dbReference type="NCBI Taxonomy" id="122202"/>
    <lineage>
        <taxon>Bacteria</taxon>
        <taxon>Bacillati</taxon>
        <taxon>Actinomycetota</taxon>
        <taxon>Actinomycetes</taxon>
        <taxon>Mycobacteriales</taxon>
        <taxon>Gordoniaceae</taxon>
        <taxon>Gordonia</taxon>
    </lineage>
</organism>
<dbReference type="Proteomes" id="UP000037247">
    <property type="component" value="Unassembled WGS sequence"/>
</dbReference>
<evidence type="ECO:0008006" key="4">
    <source>
        <dbReference type="Google" id="ProtNLM"/>
    </source>
</evidence>
<dbReference type="EMBL" id="LDTZ01000020">
    <property type="protein sequence ID" value="KNA90226.1"/>
    <property type="molecule type" value="Genomic_DNA"/>
</dbReference>
<evidence type="ECO:0000313" key="3">
    <source>
        <dbReference type="Proteomes" id="UP000037247"/>
    </source>
</evidence>
<feature type="signal peptide" evidence="1">
    <location>
        <begin position="1"/>
        <end position="23"/>
    </location>
</feature>
<feature type="chain" id="PRO_5045517616" description="Streptomyces killer toxin-like beta/gamma crystallin domain-containing protein" evidence="1">
    <location>
        <begin position="24"/>
        <end position="114"/>
    </location>
</feature>
<keyword evidence="1" id="KW-0732">Signal</keyword>
<comment type="caution">
    <text evidence="2">The sequence shown here is derived from an EMBL/GenBank/DDBJ whole genome shotgun (WGS) entry which is preliminary data.</text>
</comment>
<reference evidence="2 3" key="1">
    <citation type="submission" date="2015-05" db="EMBL/GenBank/DDBJ databases">
        <title>Draft genome sequence of the bacterium Gordonia jacobaea a new member of the Gordonia genus.</title>
        <authorList>
            <person name="Jimenez-Galisteo G."/>
            <person name="Dominguez A."/>
            <person name="Munoz E."/>
            <person name="Vinas M."/>
        </authorList>
    </citation>
    <scope>NUCLEOTIDE SEQUENCE [LARGE SCALE GENOMIC DNA]</scope>
    <source>
        <strain evidence="3">mv1</strain>
    </source>
</reference>
<evidence type="ECO:0000313" key="2">
    <source>
        <dbReference type="EMBL" id="KNA90226.1"/>
    </source>
</evidence>
<keyword evidence="3" id="KW-1185">Reference proteome</keyword>
<protein>
    <recommendedName>
        <fullName evidence="4">Streptomyces killer toxin-like beta/gamma crystallin domain-containing protein</fullName>
    </recommendedName>
</protein>